<dbReference type="GO" id="GO:0005507">
    <property type="term" value="F:copper ion binding"/>
    <property type="evidence" value="ECO:0007669"/>
    <property type="project" value="InterPro"/>
</dbReference>
<dbReference type="GO" id="GO:0006878">
    <property type="term" value="P:intracellular copper ion homeostasis"/>
    <property type="evidence" value="ECO:0007669"/>
    <property type="project" value="InterPro"/>
</dbReference>
<dbReference type="InterPro" id="IPR007939">
    <property type="entry name" value="Cu-R_B_prcur"/>
</dbReference>
<comment type="caution">
    <text evidence="2">The sequence shown here is derived from an EMBL/GenBank/DDBJ whole genome shotgun (WGS) entry which is preliminary data.</text>
</comment>
<gene>
    <name evidence="2" type="ORF">HIU99_00705</name>
</gene>
<feature type="chain" id="PRO_5031264343" evidence="1">
    <location>
        <begin position="24"/>
        <end position="249"/>
    </location>
</feature>
<accession>A0A7Y0NIV1</accession>
<dbReference type="GO" id="GO:0009279">
    <property type="term" value="C:cell outer membrane"/>
    <property type="evidence" value="ECO:0007669"/>
    <property type="project" value="InterPro"/>
</dbReference>
<evidence type="ECO:0000313" key="2">
    <source>
        <dbReference type="EMBL" id="NMT62107.1"/>
    </source>
</evidence>
<proteinExistence type="predicted"/>
<protein>
    <submittedName>
        <fullName evidence="2">Copper resistance protein B</fullName>
    </submittedName>
</protein>
<dbReference type="OrthoDB" id="9778934at2"/>
<evidence type="ECO:0000256" key="1">
    <source>
        <dbReference type="SAM" id="SignalP"/>
    </source>
</evidence>
<evidence type="ECO:0000313" key="3">
    <source>
        <dbReference type="Proteomes" id="UP000567186"/>
    </source>
</evidence>
<dbReference type="RefSeq" id="WP_135953518.1">
    <property type="nucleotide sequence ID" value="NZ_JABCKY010000001.1"/>
</dbReference>
<dbReference type="Proteomes" id="UP000567186">
    <property type="component" value="Unassembled WGS sequence"/>
</dbReference>
<dbReference type="EMBL" id="JABCKY010000001">
    <property type="protein sequence ID" value="NMT62107.1"/>
    <property type="molecule type" value="Genomic_DNA"/>
</dbReference>
<dbReference type="Pfam" id="PF05275">
    <property type="entry name" value="CopB"/>
    <property type="match status" value="1"/>
</dbReference>
<reference evidence="2 3" key="1">
    <citation type="submission" date="2020-04" db="EMBL/GenBank/DDBJ databases">
        <title>Marinobacter oceani sp. nov., isolated from marine solar saltern.</title>
        <authorList>
            <person name="Chen X.-Y."/>
        </authorList>
    </citation>
    <scope>NUCLEOTIDE SEQUENCE [LARGE SCALE GENOMIC DNA]</scope>
    <source>
        <strain evidence="2 3">W62</strain>
    </source>
</reference>
<organism evidence="2 3">
    <name type="scientific">Marinobacter orientalis</name>
    <dbReference type="NCBI Taxonomy" id="1928859"/>
    <lineage>
        <taxon>Bacteria</taxon>
        <taxon>Pseudomonadati</taxon>
        <taxon>Pseudomonadota</taxon>
        <taxon>Gammaproteobacteria</taxon>
        <taxon>Pseudomonadales</taxon>
        <taxon>Marinobacteraceae</taxon>
        <taxon>Marinobacter</taxon>
    </lineage>
</organism>
<name>A0A7Y0NIV1_9GAMM</name>
<feature type="signal peptide" evidence="1">
    <location>
        <begin position="1"/>
        <end position="23"/>
    </location>
</feature>
<keyword evidence="1" id="KW-0732">Signal</keyword>
<sequence>MSRIRSFVAFSLLGSTLLPGAVAAQEMIADTSARKQALTSWGVQFEELEYRYSDDDEELGVWSADFFYGTDEFKVRWLSKGEYAIEEQAYEGLENQLVGQVPISKFFDAKAGVRFDTPEGPDRTYAVLGVAGLAPQWFEIDANLYLSDEGETSAELDAEYELLLTNYWILSATLDATVAFSEDREIGVGKGLVSTETGLRLSYDLVDRAFSPYVGVVHERKYGDTADFAEAEGGGTEDWFAVIGARIAF</sequence>
<keyword evidence="3" id="KW-1185">Reference proteome</keyword>
<dbReference type="AlphaFoldDB" id="A0A7Y0NIV1"/>